<name>A0A1S6IUY2_9FIRM</name>
<feature type="domain" description="Enolpyruvate transferase" evidence="10">
    <location>
        <begin position="6"/>
        <end position="423"/>
    </location>
</feature>
<feature type="binding site" evidence="9">
    <location>
        <position position="21"/>
    </location>
    <ligand>
        <name>3-phosphoshikimate</name>
        <dbReference type="ChEBI" id="CHEBI:145989"/>
    </ligand>
</feature>
<organism evidence="11 12">
    <name type="scientific">Desulforamulus ferrireducens</name>
    <dbReference type="NCBI Taxonomy" id="1833852"/>
    <lineage>
        <taxon>Bacteria</taxon>
        <taxon>Bacillati</taxon>
        <taxon>Bacillota</taxon>
        <taxon>Clostridia</taxon>
        <taxon>Eubacteriales</taxon>
        <taxon>Peptococcaceae</taxon>
        <taxon>Desulforamulus</taxon>
    </lineage>
</organism>
<evidence type="ECO:0000259" key="10">
    <source>
        <dbReference type="Pfam" id="PF00275"/>
    </source>
</evidence>
<dbReference type="GO" id="GO:0003866">
    <property type="term" value="F:3-phosphoshikimate 1-carboxyvinyltransferase activity"/>
    <property type="evidence" value="ECO:0007669"/>
    <property type="project" value="UniProtKB-UniRule"/>
</dbReference>
<dbReference type="AlphaFoldDB" id="A0A1S6IUY2"/>
<dbReference type="PANTHER" id="PTHR21090:SF5">
    <property type="entry name" value="PENTAFUNCTIONAL AROM POLYPEPTIDE"/>
    <property type="match status" value="1"/>
</dbReference>
<evidence type="ECO:0000256" key="1">
    <source>
        <dbReference type="ARBA" id="ARBA00002174"/>
    </source>
</evidence>
<dbReference type="NCBIfam" id="TIGR01356">
    <property type="entry name" value="aroA"/>
    <property type="match status" value="1"/>
</dbReference>
<dbReference type="PROSITE" id="PS00104">
    <property type="entry name" value="EPSP_SYNTHASE_1"/>
    <property type="match status" value="1"/>
</dbReference>
<dbReference type="HAMAP" id="MF_00210">
    <property type="entry name" value="EPSP_synth"/>
    <property type="match status" value="1"/>
</dbReference>
<comment type="subunit">
    <text evidence="9">Monomer.</text>
</comment>
<evidence type="ECO:0000256" key="2">
    <source>
        <dbReference type="ARBA" id="ARBA00004811"/>
    </source>
</evidence>
<dbReference type="SUPFAM" id="SSF55205">
    <property type="entry name" value="EPT/RTPC-like"/>
    <property type="match status" value="1"/>
</dbReference>
<evidence type="ECO:0000256" key="9">
    <source>
        <dbReference type="HAMAP-Rule" id="MF_00210"/>
    </source>
</evidence>
<dbReference type="Pfam" id="PF00275">
    <property type="entry name" value="EPSP_synthase"/>
    <property type="match status" value="1"/>
</dbReference>
<dbReference type="GO" id="GO:0009423">
    <property type="term" value="P:chorismate biosynthetic process"/>
    <property type="evidence" value="ECO:0007669"/>
    <property type="project" value="UniProtKB-UniRule"/>
</dbReference>
<dbReference type="UniPathway" id="UPA00053">
    <property type="reaction ID" value="UER00089"/>
</dbReference>
<comment type="caution">
    <text evidence="9">Lacks conserved residue(s) required for the propagation of feature annotation.</text>
</comment>
<gene>
    <name evidence="9" type="primary">aroA</name>
    <name evidence="11" type="ORF">B0537_05505</name>
</gene>
<dbReference type="PROSITE" id="PS00885">
    <property type="entry name" value="EPSP_SYNTHASE_2"/>
    <property type="match status" value="1"/>
</dbReference>
<accession>A0A1S6IUY2</accession>
<evidence type="ECO:0000256" key="4">
    <source>
        <dbReference type="ARBA" id="ARBA00022490"/>
    </source>
</evidence>
<evidence type="ECO:0000313" key="11">
    <source>
        <dbReference type="EMBL" id="AQS58590.1"/>
    </source>
</evidence>
<dbReference type="InterPro" id="IPR001986">
    <property type="entry name" value="Enolpyruvate_Tfrase_dom"/>
</dbReference>
<dbReference type="Gene3D" id="3.65.10.10">
    <property type="entry name" value="Enolpyruvate transferase domain"/>
    <property type="match status" value="2"/>
</dbReference>
<dbReference type="OrthoDB" id="9809920at2"/>
<evidence type="ECO:0000313" key="12">
    <source>
        <dbReference type="Proteomes" id="UP000189464"/>
    </source>
</evidence>
<protein>
    <recommendedName>
        <fullName evidence="9">3-phosphoshikimate 1-carboxyvinyltransferase</fullName>
        <ecNumber evidence="9">2.5.1.19</ecNumber>
    </recommendedName>
    <alternativeName>
        <fullName evidence="9">5-enolpyruvylshikimate-3-phosphate synthase</fullName>
        <shortName evidence="9">EPSP synthase</shortName>
        <shortName evidence="9">EPSPS</shortName>
    </alternativeName>
</protein>
<dbReference type="GO" id="GO:0009073">
    <property type="term" value="P:aromatic amino acid family biosynthetic process"/>
    <property type="evidence" value="ECO:0007669"/>
    <property type="project" value="UniProtKB-KW"/>
</dbReference>
<comment type="pathway">
    <text evidence="2 9">Metabolic intermediate biosynthesis; chorismate biosynthesis; chorismate from D-erythrose 4-phosphate and phosphoenolpyruvate: step 6/7.</text>
</comment>
<comment type="catalytic activity">
    <reaction evidence="8">
        <text>3-phosphoshikimate + phosphoenolpyruvate = 5-O-(1-carboxyvinyl)-3-phosphoshikimate + phosphate</text>
        <dbReference type="Rhea" id="RHEA:21256"/>
        <dbReference type="ChEBI" id="CHEBI:43474"/>
        <dbReference type="ChEBI" id="CHEBI:57701"/>
        <dbReference type="ChEBI" id="CHEBI:58702"/>
        <dbReference type="ChEBI" id="CHEBI:145989"/>
        <dbReference type="EC" id="2.5.1.19"/>
    </reaction>
    <physiologicalReaction direction="left-to-right" evidence="8">
        <dbReference type="Rhea" id="RHEA:21257"/>
    </physiologicalReaction>
</comment>
<dbReference type="FunFam" id="3.65.10.10:FF:000005">
    <property type="entry name" value="3-phosphoshikimate 1-carboxyvinyltransferase"/>
    <property type="match status" value="1"/>
</dbReference>
<keyword evidence="6 9" id="KW-0808">Transferase</keyword>
<feature type="active site" description="Proton acceptor" evidence="9">
    <location>
        <position position="315"/>
    </location>
</feature>
<keyword evidence="5 9" id="KW-0028">Amino-acid biosynthesis</keyword>
<dbReference type="InterPro" id="IPR023193">
    <property type="entry name" value="EPSP_synthase_CS"/>
</dbReference>
<feature type="binding site" evidence="9">
    <location>
        <position position="22"/>
    </location>
    <ligand>
        <name>3-phosphoshikimate</name>
        <dbReference type="ChEBI" id="CHEBI:145989"/>
    </ligand>
</feature>
<keyword evidence="4 9" id="KW-0963">Cytoplasm</keyword>
<feature type="binding site" evidence="9">
    <location>
        <position position="169"/>
    </location>
    <ligand>
        <name>3-phosphoshikimate</name>
        <dbReference type="ChEBI" id="CHEBI:145989"/>
    </ligand>
</feature>
<comment type="subcellular location">
    <subcellularLocation>
        <location evidence="9">Cytoplasm</location>
    </subcellularLocation>
</comment>
<keyword evidence="7 9" id="KW-0057">Aromatic amino acid biosynthesis</keyword>
<dbReference type="FunFam" id="3.65.10.10:FF:000006">
    <property type="entry name" value="3-phosphoshikimate 1-carboxyvinyltransferase"/>
    <property type="match status" value="1"/>
</dbReference>
<dbReference type="Proteomes" id="UP000189464">
    <property type="component" value="Chromosome"/>
</dbReference>
<evidence type="ECO:0000256" key="3">
    <source>
        <dbReference type="ARBA" id="ARBA00009948"/>
    </source>
</evidence>
<proteinExistence type="inferred from homology"/>
<feature type="binding site" evidence="9">
    <location>
        <position position="169"/>
    </location>
    <ligand>
        <name>phosphoenolpyruvate</name>
        <dbReference type="ChEBI" id="CHEBI:58702"/>
    </ligand>
</feature>
<dbReference type="GO" id="GO:0008652">
    <property type="term" value="P:amino acid biosynthetic process"/>
    <property type="evidence" value="ECO:0007669"/>
    <property type="project" value="UniProtKB-KW"/>
</dbReference>
<evidence type="ECO:0000256" key="6">
    <source>
        <dbReference type="ARBA" id="ARBA00022679"/>
    </source>
</evidence>
<comment type="function">
    <text evidence="1 9">Catalyzes the transfer of the enolpyruvyl moiety of phosphoenolpyruvate (PEP) to the 5-hydroxyl of shikimate-3-phosphate (S3P) to produce enolpyruvyl shikimate-3-phosphate and inorganic phosphate.</text>
</comment>
<feature type="binding site" evidence="9">
    <location>
        <position position="388"/>
    </location>
    <ligand>
        <name>phosphoenolpyruvate</name>
        <dbReference type="ChEBI" id="CHEBI:58702"/>
    </ligand>
</feature>
<comment type="similarity">
    <text evidence="3 9">Belongs to the EPSP synthase family.</text>
</comment>
<feature type="binding site" evidence="9">
    <location>
        <position position="122"/>
    </location>
    <ligand>
        <name>phosphoenolpyruvate</name>
        <dbReference type="ChEBI" id="CHEBI:58702"/>
    </ligand>
</feature>
<dbReference type="PANTHER" id="PTHR21090">
    <property type="entry name" value="AROM/DEHYDROQUINATE SYNTHASE"/>
    <property type="match status" value="1"/>
</dbReference>
<feature type="binding site" evidence="9">
    <location>
        <position position="315"/>
    </location>
    <ligand>
        <name>3-phosphoshikimate</name>
        <dbReference type="ChEBI" id="CHEBI:145989"/>
    </ligand>
</feature>
<reference evidence="11 12" key="1">
    <citation type="journal article" date="2016" name="Int. J. Syst. Evol. Microbiol.">
        <title>Desulfotomaculum ferrireducens sp. nov., a moderately thermophilic sulfate-reducing and dissimilatory Fe(III)-reducing bacterium isolated from compost.</title>
        <authorList>
            <person name="Yang G."/>
            <person name="Guo J."/>
            <person name="Zhuang L."/>
            <person name="Yuan Y."/>
            <person name="Zhou S."/>
        </authorList>
    </citation>
    <scope>NUCLEOTIDE SEQUENCE [LARGE SCALE GENOMIC DNA]</scope>
    <source>
        <strain evidence="11 12">GSS09</strain>
    </source>
</reference>
<dbReference type="RefSeq" id="WP_077713544.1">
    <property type="nucleotide sequence ID" value="NZ_CP019698.1"/>
</dbReference>
<dbReference type="InterPro" id="IPR036968">
    <property type="entry name" value="Enolpyruvate_Tfrase_sf"/>
</dbReference>
<dbReference type="PIRSF" id="PIRSF000505">
    <property type="entry name" value="EPSPS"/>
    <property type="match status" value="1"/>
</dbReference>
<dbReference type="CDD" id="cd01556">
    <property type="entry name" value="EPSP_synthase"/>
    <property type="match status" value="1"/>
</dbReference>
<dbReference type="InterPro" id="IPR006264">
    <property type="entry name" value="EPSP_synthase"/>
</dbReference>
<feature type="binding site" evidence="9">
    <location>
        <position position="26"/>
    </location>
    <ligand>
        <name>3-phosphoshikimate</name>
        <dbReference type="ChEBI" id="CHEBI:145989"/>
    </ligand>
</feature>
<keyword evidence="12" id="KW-1185">Reference proteome</keyword>
<dbReference type="InterPro" id="IPR013792">
    <property type="entry name" value="RNA3'P_cycl/enolpyr_Trfase_a/b"/>
</dbReference>
<dbReference type="GO" id="GO:0005737">
    <property type="term" value="C:cytoplasm"/>
    <property type="evidence" value="ECO:0007669"/>
    <property type="project" value="UniProtKB-SubCell"/>
</dbReference>
<feature type="binding site" evidence="9">
    <location>
        <position position="342"/>
    </location>
    <ligand>
        <name>3-phosphoshikimate</name>
        <dbReference type="ChEBI" id="CHEBI:145989"/>
    </ligand>
</feature>
<dbReference type="STRING" id="1833852.B0537_05505"/>
<feature type="binding site" evidence="9">
    <location>
        <position position="94"/>
    </location>
    <ligand>
        <name>phosphoenolpyruvate</name>
        <dbReference type="ChEBI" id="CHEBI:58702"/>
    </ligand>
</feature>
<evidence type="ECO:0000256" key="7">
    <source>
        <dbReference type="ARBA" id="ARBA00023141"/>
    </source>
</evidence>
<evidence type="ECO:0000256" key="8">
    <source>
        <dbReference type="ARBA" id="ARBA00044633"/>
    </source>
</evidence>
<feature type="binding site" evidence="9">
    <location>
        <position position="21"/>
    </location>
    <ligand>
        <name>phosphoenolpyruvate</name>
        <dbReference type="ChEBI" id="CHEBI:58702"/>
    </ligand>
</feature>
<feature type="binding site" evidence="9">
    <location>
        <position position="167"/>
    </location>
    <ligand>
        <name>3-phosphoshikimate</name>
        <dbReference type="ChEBI" id="CHEBI:145989"/>
    </ligand>
</feature>
<sequence>MRLTIKPVRQLKGQITVPGDKSISHRAVMLGALARGTTVVENFLMGEDCLATVNCFKELGVHIEGPVDGRLTIQGAGLDGLREPARVLDAGNSGTTTRLMLGILAGQPFCSVITGDESLNKRPMARVTKPLSQMGAVFLGRQDNNLLPLAVRGGKLKPIDFISPVASAQIKSAVLLAGLFAHGQTSVTEPTVSRDHTERMLRYFGAEVTTSGTTVTVQGRPRLEGNRLRVPGDISSAAFFMVAAAIIPDSQITLEGVGINPTRSGIIEVLQQMGAQVRLINQRQYGQEPVADIIIAGGELRSTEIAGAMIPKLIDEIPVLAVAAACAKGTTVFRDAGELRVKESDRIAALATELAKFGTAVEELPDGLMIHGGTTLTGTTCRSYGDHRMAMAMAVAGLAAQGQTVIEDAGCMAVSYPGFVDALNKLSVE</sequence>
<feature type="binding site" evidence="9">
    <location>
        <position position="346"/>
    </location>
    <ligand>
        <name>phosphoenolpyruvate</name>
        <dbReference type="ChEBI" id="CHEBI:58702"/>
    </ligand>
</feature>
<dbReference type="KEGG" id="dfg:B0537_05505"/>
<evidence type="ECO:0000256" key="5">
    <source>
        <dbReference type="ARBA" id="ARBA00022605"/>
    </source>
</evidence>
<dbReference type="EC" id="2.5.1.19" evidence="9"/>
<dbReference type="EMBL" id="CP019698">
    <property type="protein sequence ID" value="AQS58590.1"/>
    <property type="molecule type" value="Genomic_DNA"/>
</dbReference>